<evidence type="ECO:0000313" key="2">
    <source>
        <dbReference type="Proteomes" id="UP000077755"/>
    </source>
</evidence>
<name>A0AAF0W8V8_DAUCS</name>
<proteinExistence type="predicted"/>
<dbReference type="Gene3D" id="1.10.150.240">
    <property type="entry name" value="Putative phosphatase, domain 2"/>
    <property type="match status" value="1"/>
</dbReference>
<protein>
    <recommendedName>
        <fullName evidence="3">Haloacid dehalogenase-like hydrolase domain-containing protein</fullName>
    </recommendedName>
</protein>
<dbReference type="PANTHER" id="PTHR42896">
    <property type="entry name" value="XYLULOSE-1,5-BISPHOSPHATE (XUBP) PHOSPHATASE"/>
    <property type="match status" value="1"/>
</dbReference>
<reference evidence="1" key="1">
    <citation type="journal article" date="2016" name="Nat. Genet.">
        <title>A high-quality carrot genome assembly provides new insights into carotenoid accumulation and asterid genome evolution.</title>
        <authorList>
            <person name="Iorizzo M."/>
            <person name="Ellison S."/>
            <person name="Senalik D."/>
            <person name="Zeng P."/>
            <person name="Satapoomin P."/>
            <person name="Huang J."/>
            <person name="Bowman M."/>
            <person name="Iovene M."/>
            <person name="Sanseverino W."/>
            <person name="Cavagnaro P."/>
            <person name="Yildiz M."/>
            <person name="Macko-Podgorni A."/>
            <person name="Moranska E."/>
            <person name="Grzebelus E."/>
            <person name="Grzebelus D."/>
            <person name="Ashrafi H."/>
            <person name="Zheng Z."/>
            <person name="Cheng S."/>
            <person name="Spooner D."/>
            <person name="Van Deynze A."/>
            <person name="Simon P."/>
        </authorList>
    </citation>
    <scope>NUCLEOTIDE SEQUENCE</scope>
    <source>
        <tissue evidence="1">Leaf</tissue>
    </source>
</reference>
<dbReference type="PANTHER" id="PTHR42896:SF3">
    <property type="entry name" value="PROTEIN, PUTATIVE, EXPRESSED-RELATED"/>
    <property type="match status" value="1"/>
</dbReference>
<accession>A0AAF0W8V8</accession>
<evidence type="ECO:0008006" key="3">
    <source>
        <dbReference type="Google" id="ProtNLM"/>
    </source>
</evidence>
<dbReference type="InterPro" id="IPR023214">
    <property type="entry name" value="HAD_sf"/>
</dbReference>
<dbReference type="InterPro" id="IPR023198">
    <property type="entry name" value="PGP-like_dom2"/>
</dbReference>
<reference evidence="1" key="2">
    <citation type="submission" date="2022-03" db="EMBL/GenBank/DDBJ databases">
        <title>Draft title - Genomic analysis of global carrot germplasm unveils the trajectory of domestication and the origin of high carotenoid orange carrot.</title>
        <authorList>
            <person name="Iorizzo M."/>
            <person name="Ellison S."/>
            <person name="Senalik D."/>
            <person name="Macko-Podgorni A."/>
            <person name="Grzebelus D."/>
            <person name="Bostan H."/>
            <person name="Rolling W."/>
            <person name="Curaba J."/>
            <person name="Simon P."/>
        </authorList>
    </citation>
    <scope>NUCLEOTIDE SEQUENCE</scope>
    <source>
        <tissue evidence="1">Leaf</tissue>
    </source>
</reference>
<dbReference type="Proteomes" id="UP000077755">
    <property type="component" value="Chromosome 1"/>
</dbReference>
<dbReference type="SUPFAM" id="SSF56784">
    <property type="entry name" value="HAD-like"/>
    <property type="match status" value="1"/>
</dbReference>
<dbReference type="InterPro" id="IPR044999">
    <property type="entry name" value="CbbY-like"/>
</dbReference>
<sequence>METTLSPPLSAPRFSSFITANTKLYEKPTKHVCFLSPLSKSFHPKLTFHTKKMQINCLSASSSSSELNPSPQLAVLLEVDGVLMDIYGGGNREAFNVAFRKLGLDCANWTKPIYNDLIRKSAGDEKMMLFLYFNRIGWPSSLPTNEKETFMKNVLREKKTALEDLVMSKSIPLRPGAEDFMNEAIKEGIPVVILTAYSKIGDKIARSMIEKLGIEIVSRIKVVGTVEAEKSFYGQLVLGEGVSSSLDEQLIREARKAASAEKQRIAKEVASMLKLSVDIDTSSSESLQKIVTALRAAAEYVEVPVSNCVLVAGSQSGVAGAERIGMPCIVLRSSSTMRAEFTSANATLDGFGGADLTIAKLLSKRWL</sequence>
<dbReference type="InterPro" id="IPR036412">
    <property type="entry name" value="HAD-like_sf"/>
</dbReference>
<dbReference type="EMBL" id="CP093343">
    <property type="protein sequence ID" value="WOG85447.1"/>
    <property type="molecule type" value="Genomic_DNA"/>
</dbReference>
<evidence type="ECO:0000313" key="1">
    <source>
        <dbReference type="EMBL" id="WOG85447.1"/>
    </source>
</evidence>
<gene>
    <name evidence="1" type="ORF">DCAR_0104636</name>
</gene>
<organism evidence="1 2">
    <name type="scientific">Daucus carota subsp. sativus</name>
    <name type="common">Carrot</name>
    <dbReference type="NCBI Taxonomy" id="79200"/>
    <lineage>
        <taxon>Eukaryota</taxon>
        <taxon>Viridiplantae</taxon>
        <taxon>Streptophyta</taxon>
        <taxon>Embryophyta</taxon>
        <taxon>Tracheophyta</taxon>
        <taxon>Spermatophyta</taxon>
        <taxon>Magnoliopsida</taxon>
        <taxon>eudicotyledons</taxon>
        <taxon>Gunneridae</taxon>
        <taxon>Pentapetalae</taxon>
        <taxon>asterids</taxon>
        <taxon>campanulids</taxon>
        <taxon>Apiales</taxon>
        <taxon>Apiaceae</taxon>
        <taxon>Apioideae</taxon>
        <taxon>Scandiceae</taxon>
        <taxon>Daucinae</taxon>
        <taxon>Daucus</taxon>
        <taxon>Daucus sect. Daucus</taxon>
    </lineage>
</organism>
<keyword evidence="2" id="KW-1185">Reference proteome</keyword>
<dbReference type="KEGG" id="dcr:108207335"/>
<dbReference type="Gene3D" id="3.40.50.1000">
    <property type="entry name" value="HAD superfamily/HAD-like"/>
    <property type="match status" value="1"/>
</dbReference>
<dbReference type="GO" id="GO:0016787">
    <property type="term" value="F:hydrolase activity"/>
    <property type="evidence" value="ECO:0007669"/>
    <property type="project" value="InterPro"/>
</dbReference>
<dbReference type="AlphaFoldDB" id="A0AAF0W8V8"/>